<evidence type="ECO:0000313" key="2">
    <source>
        <dbReference type="Proteomes" id="UP001234216"/>
    </source>
</evidence>
<dbReference type="EMBL" id="JAUSZV010000004">
    <property type="protein sequence ID" value="MDQ0904610.1"/>
    <property type="molecule type" value="Genomic_DNA"/>
</dbReference>
<dbReference type="AlphaFoldDB" id="A0AAW8F666"/>
<accession>A0AAW8F666</accession>
<proteinExistence type="predicted"/>
<gene>
    <name evidence="1" type="ORF">QFZ22_000595</name>
</gene>
<organism evidence="1 2">
    <name type="scientific">Streptomyces canus</name>
    <dbReference type="NCBI Taxonomy" id="58343"/>
    <lineage>
        <taxon>Bacteria</taxon>
        <taxon>Bacillati</taxon>
        <taxon>Actinomycetota</taxon>
        <taxon>Actinomycetes</taxon>
        <taxon>Kitasatosporales</taxon>
        <taxon>Streptomycetaceae</taxon>
        <taxon>Streptomyces</taxon>
        <taxon>Streptomyces aurantiacus group</taxon>
    </lineage>
</organism>
<protein>
    <submittedName>
        <fullName evidence="1">Uncharacterized protein</fullName>
    </submittedName>
</protein>
<comment type="caution">
    <text evidence="1">The sequence shown here is derived from an EMBL/GenBank/DDBJ whole genome shotgun (WGS) entry which is preliminary data.</text>
</comment>
<dbReference type="RefSeq" id="WP_306972188.1">
    <property type="nucleotide sequence ID" value="NZ_JAUSZV010000004.1"/>
</dbReference>
<sequence length="47" mass="5302">MADTPPEPPPITVVLPDDQKVTGRLHERQQTPDGWLFRVCPGLAEHR</sequence>
<evidence type="ECO:0000313" key="1">
    <source>
        <dbReference type="EMBL" id="MDQ0904610.1"/>
    </source>
</evidence>
<reference evidence="1" key="1">
    <citation type="submission" date="2023-07" db="EMBL/GenBank/DDBJ databases">
        <title>Comparative genomics of wheat-associated soil bacteria to identify genetic determinants of phenazine resistance.</title>
        <authorList>
            <person name="Mouncey N."/>
        </authorList>
    </citation>
    <scope>NUCLEOTIDE SEQUENCE</scope>
    <source>
        <strain evidence="1">V4I22</strain>
    </source>
</reference>
<name>A0AAW8F666_9ACTN</name>
<dbReference type="Proteomes" id="UP001234216">
    <property type="component" value="Unassembled WGS sequence"/>
</dbReference>